<evidence type="ECO:0000256" key="1">
    <source>
        <dbReference type="SAM" id="MobiDB-lite"/>
    </source>
</evidence>
<keyword evidence="3" id="KW-1185">Reference proteome</keyword>
<sequence>VKLIDPVSTAGGRKKKNQIHVELIQHQRWRQGQGFGAFLQGGRQGPRLPRPAPLRGQVELFANRKQCMFLCALVWSKESSIRMMNGATLFITWVGTRTDAKGDKDDTKTLVKGKRKIRPGAEEKEKRSSESLLVSQFLLALKKQLVDDWEFVSVTQLGKVVKLP</sequence>
<dbReference type="AlphaFoldDB" id="A0A5J9T6A9"/>
<evidence type="ECO:0000313" key="2">
    <source>
        <dbReference type="EMBL" id="TVU06804.1"/>
    </source>
</evidence>
<evidence type="ECO:0000313" key="3">
    <source>
        <dbReference type="Proteomes" id="UP000324897"/>
    </source>
</evidence>
<dbReference type="EMBL" id="RWGY01000045">
    <property type="protein sequence ID" value="TVU06804.1"/>
    <property type="molecule type" value="Genomic_DNA"/>
</dbReference>
<dbReference type="PROSITE" id="PS51640">
    <property type="entry name" value="MRG"/>
    <property type="match status" value="1"/>
</dbReference>
<feature type="region of interest" description="Disordered" evidence="1">
    <location>
        <begin position="103"/>
        <end position="125"/>
    </location>
</feature>
<comment type="caution">
    <text evidence="2">The sequence shown here is derived from an EMBL/GenBank/DDBJ whole genome shotgun (WGS) entry which is preliminary data.</text>
</comment>
<reference evidence="2 3" key="1">
    <citation type="journal article" date="2019" name="Sci. Rep.">
        <title>A high-quality genome of Eragrostis curvula grass provides insights into Poaceae evolution and supports new strategies to enhance forage quality.</title>
        <authorList>
            <person name="Carballo J."/>
            <person name="Santos B.A.C.M."/>
            <person name="Zappacosta D."/>
            <person name="Garbus I."/>
            <person name="Selva J.P."/>
            <person name="Gallo C.A."/>
            <person name="Diaz A."/>
            <person name="Albertini E."/>
            <person name="Caccamo M."/>
            <person name="Echenique V."/>
        </authorList>
    </citation>
    <scope>NUCLEOTIDE SEQUENCE [LARGE SCALE GENOMIC DNA]</scope>
    <source>
        <strain evidence="3">cv. Victoria</strain>
        <tissue evidence="2">Leaf</tissue>
    </source>
</reference>
<organism evidence="2 3">
    <name type="scientific">Eragrostis curvula</name>
    <name type="common">weeping love grass</name>
    <dbReference type="NCBI Taxonomy" id="38414"/>
    <lineage>
        <taxon>Eukaryota</taxon>
        <taxon>Viridiplantae</taxon>
        <taxon>Streptophyta</taxon>
        <taxon>Embryophyta</taxon>
        <taxon>Tracheophyta</taxon>
        <taxon>Spermatophyta</taxon>
        <taxon>Magnoliopsida</taxon>
        <taxon>Liliopsida</taxon>
        <taxon>Poales</taxon>
        <taxon>Poaceae</taxon>
        <taxon>PACMAD clade</taxon>
        <taxon>Chloridoideae</taxon>
        <taxon>Eragrostideae</taxon>
        <taxon>Eragrostidinae</taxon>
        <taxon>Eragrostis</taxon>
    </lineage>
</organism>
<dbReference type="OrthoDB" id="124855at2759"/>
<name>A0A5J9T6A9_9POAL</name>
<protein>
    <submittedName>
        <fullName evidence="2">Uncharacterized protein</fullName>
    </submittedName>
</protein>
<proteinExistence type="predicted"/>
<dbReference type="Gramene" id="TVU06804">
    <property type="protein sequence ID" value="TVU06804"/>
    <property type="gene ID" value="EJB05_46839"/>
</dbReference>
<feature type="non-terminal residue" evidence="2">
    <location>
        <position position="1"/>
    </location>
</feature>
<gene>
    <name evidence="2" type="ORF">EJB05_46839</name>
</gene>
<dbReference type="Proteomes" id="UP000324897">
    <property type="component" value="Unassembled WGS sequence"/>
</dbReference>
<accession>A0A5J9T6A9</accession>